<evidence type="ECO:0000256" key="5">
    <source>
        <dbReference type="ARBA" id="ARBA00023014"/>
    </source>
</evidence>
<comment type="caution">
    <text evidence="6">The sequence shown here is derived from an EMBL/GenBank/DDBJ whole genome shotgun (WGS) entry which is preliminary data.</text>
</comment>
<dbReference type="RefSeq" id="WP_150083860.1">
    <property type="nucleotide sequence ID" value="NZ_VWRN01000045.1"/>
</dbReference>
<dbReference type="GO" id="GO:0016491">
    <property type="term" value="F:oxidoreductase activity"/>
    <property type="evidence" value="ECO:0007669"/>
    <property type="project" value="UniProtKB-KW"/>
</dbReference>
<organism evidence="6 7">
    <name type="scientific">Cupriavidus cauae</name>
    <dbReference type="NCBI Taxonomy" id="2608999"/>
    <lineage>
        <taxon>Bacteria</taxon>
        <taxon>Pseudomonadati</taxon>
        <taxon>Pseudomonadota</taxon>
        <taxon>Betaproteobacteria</taxon>
        <taxon>Burkholderiales</taxon>
        <taxon>Burkholderiaceae</taxon>
        <taxon>Cupriavidus</taxon>
    </lineage>
</organism>
<dbReference type="Gene3D" id="3.50.50.60">
    <property type="entry name" value="FAD/NAD(P)-binding domain"/>
    <property type="match status" value="1"/>
</dbReference>
<protein>
    <submittedName>
        <fullName evidence="6">FAD-dependent oxidoreductase</fullName>
    </submittedName>
</protein>
<name>A0A5M8AF46_9BURK</name>
<keyword evidence="2" id="KW-0479">Metal-binding</keyword>
<keyword evidence="1" id="KW-0004">4Fe-4S</keyword>
<dbReference type="InterPro" id="IPR039650">
    <property type="entry name" value="HdrA-like"/>
</dbReference>
<dbReference type="EMBL" id="VWRN01000045">
    <property type="protein sequence ID" value="KAA6120871.1"/>
    <property type="molecule type" value="Genomic_DNA"/>
</dbReference>
<dbReference type="GO" id="GO:0046872">
    <property type="term" value="F:metal ion binding"/>
    <property type="evidence" value="ECO:0007669"/>
    <property type="project" value="UniProtKB-KW"/>
</dbReference>
<dbReference type="Pfam" id="PF12831">
    <property type="entry name" value="FAD_oxidored"/>
    <property type="match status" value="1"/>
</dbReference>
<dbReference type="InterPro" id="IPR036188">
    <property type="entry name" value="FAD/NAD-bd_sf"/>
</dbReference>
<dbReference type="SUPFAM" id="SSF51905">
    <property type="entry name" value="FAD/NAD(P)-binding domain"/>
    <property type="match status" value="1"/>
</dbReference>
<keyword evidence="4" id="KW-0408">Iron</keyword>
<dbReference type="PANTHER" id="PTHR43498:SF1">
    <property type="entry name" value="COB--COM HETERODISULFIDE REDUCTASE IRON-SULFUR SUBUNIT A"/>
    <property type="match status" value="1"/>
</dbReference>
<accession>A0A5M8AF46</accession>
<evidence type="ECO:0000256" key="3">
    <source>
        <dbReference type="ARBA" id="ARBA00023002"/>
    </source>
</evidence>
<dbReference type="Proteomes" id="UP000324324">
    <property type="component" value="Unassembled WGS sequence"/>
</dbReference>
<evidence type="ECO:0000313" key="7">
    <source>
        <dbReference type="Proteomes" id="UP000324324"/>
    </source>
</evidence>
<dbReference type="PANTHER" id="PTHR43498">
    <property type="entry name" value="FERREDOXIN:COB-COM HETERODISULFIDE REDUCTASE SUBUNIT A"/>
    <property type="match status" value="1"/>
</dbReference>
<reference evidence="6 7" key="1">
    <citation type="submission" date="2019-09" db="EMBL/GenBank/DDBJ databases">
        <title>Isolation of a novel species in the genus Cupriavidus from patients with sepsis using whole genome sequencing.</title>
        <authorList>
            <person name="Kweon O.J."/>
            <person name="Lee M.-K."/>
        </authorList>
    </citation>
    <scope>NUCLEOTIDE SEQUENCE [LARGE SCALE GENOMIC DNA]</scope>
    <source>
        <strain evidence="6 7">MKL-01</strain>
    </source>
</reference>
<sequence>MEGLSARSGLSRGDTLTEAARDVPVLGPFDVVVLGGGPAGISAAAAAACNGARVLLAERYGFLGGMGTAAGVTNFCGLHANVFGEIRQVVHGVADDLLMRMRRLDGLNEPHLVLGKIHAQAYDMSAFKCAADALLADHGVHLLFHALAAGVARHADGTLDALLLETKSGRVAVRARCFIDCSGDADIAHWAGVPTEKGDGHGHMLYPTLMFRVGNVDAQRAGEAWKTIPALMDEAEAAGEFRFPRRGAVVRPQKHPYEWRVNVTQLRKLDGSATDGTDAQSLCEGEIEGRRQIVEYLRFLRTRVPGFENAYALDIAPQLGIRETRRLIGETMLSADDVLNCADFPDAIGVNGWPLEKHVAGDVQWVWPPIPDSRGYNQLPYRMLLPRRASAGGVDNLLVAGRCASMTHDGQSAARVSGACFVMGQAAGTAAALAVRDGRSPHDIDVAELQALLVKQGAFLGEAKYERLKRA</sequence>
<proteinExistence type="predicted"/>
<gene>
    <name evidence="6" type="ORF">F1599_17075</name>
</gene>
<evidence type="ECO:0000256" key="4">
    <source>
        <dbReference type="ARBA" id="ARBA00023004"/>
    </source>
</evidence>
<keyword evidence="3" id="KW-0560">Oxidoreductase</keyword>
<keyword evidence="5" id="KW-0411">Iron-sulfur</keyword>
<evidence type="ECO:0000256" key="2">
    <source>
        <dbReference type="ARBA" id="ARBA00022723"/>
    </source>
</evidence>
<dbReference type="GO" id="GO:0051539">
    <property type="term" value="F:4 iron, 4 sulfur cluster binding"/>
    <property type="evidence" value="ECO:0007669"/>
    <property type="project" value="UniProtKB-KW"/>
</dbReference>
<dbReference type="AlphaFoldDB" id="A0A5M8AF46"/>
<evidence type="ECO:0000256" key="1">
    <source>
        <dbReference type="ARBA" id="ARBA00022485"/>
    </source>
</evidence>
<keyword evidence="7" id="KW-1185">Reference proteome</keyword>
<evidence type="ECO:0000313" key="6">
    <source>
        <dbReference type="EMBL" id="KAA6120871.1"/>
    </source>
</evidence>